<comment type="caution">
    <text evidence="2">The sequence shown here is derived from an EMBL/GenBank/DDBJ whole genome shotgun (WGS) entry which is preliminary data.</text>
</comment>
<dbReference type="Proteomes" id="UP001469553">
    <property type="component" value="Unassembled WGS sequence"/>
</dbReference>
<reference evidence="2 3" key="1">
    <citation type="submission" date="2021-06" db="EMBL/GenBank/DDBJ databases">
        <authorList>
            <person name="Palmer J.M."/>
        </authorList>
    </citation>
    <scope>NUCLEOTIDE SEQUENCE [LARGE SCALE GENOMIC DNA]</scope>
    <source>
        <strain evidence="2 3">AS_MEX2019</strain>
        <tissue evidence="2">Muscle</tissue>
    </source>
</reference>
<evidence type="ECO:0000256" key="1">
    <source>
        <dbReference type="SAM" id="MobiDB-lite"/>
    </source>
</evidence>
<sequence>MNSNPNPKNALAPMNPKMNFPHMARTQILNTCPRTQTPLISSPQHKGIPPQVSSIPEKPKKPHPHSASSTHTGHSGESCIDLAAIPHTEHAWSDSGEEKLPFNRKKPPAEPGSV</sequence>
<name>A0ABV0XXF1_9TELE</name>
<organism evidence="2 3">
    <name type="scientific">Ameca splendens</name>
    <dbReference type="NCBI Taxonomy" id="208324"/>
    <lineage>
        <taxon>Eukaryota</taxon>
        <taxon>Metazoa</taxon>
        <taxon>Chordata</taxon>
        <taxon>Craniata</taxon>
        <taxon>Vertebrata</taxon>
        <taxon>Euteleostomi</taxon>
        <taxon>Actinopterygii</taxon>
        <taxon>Neopterygii</taxon>
        <taxon>Teleostei</taxon>
        <taxon>Neoteleostei</taxon>
        <taxon>Acanthomorphata</taxon>
        <taxon>Ovalentaria</taxon>
        <taxon>Atherinomorphae</taxon>
        <taxon>Cyprinodontiformes</taxon>
        <taxon>Goodeidae</taxon>
        <taxon>Ameca</taxon>
    </lineage>
</organism>
<evidence type="ECO:0000313" key="3">
    <source>
        <dbReference type="Proteomes" id="UP001469553"/>
    </source>
</evidence>
<accession>A0ABV0XXF1</accession>
<keyword evidence="3" id="KW-1185">Reference proteome</keyword>
<evidence type="ECO:0000313" key="2">
    <source>
        <dbReference type="EMBL" id="MEQ2286136.1"/>
    </source>
</evidence>
<proteinExistence type="predicted"/>
<dbReference type="EMBL" id="JAHRIP010017194">
    <property type="protein sequence ID" value="MEQ2286136.1"/>
    <property type="molecule type" value="Genomic_DNA"/>
</dbReference>
<feature type="compositionally biased region" description="Basic and acidic residues" evidence="1">
    <location>
        <begin position="87"/>
        <end position="101"/>
    </location>
</feature>
<feature type="compositionally biased region" description="Polar residues" evidence="1">
    <location>
        <begin position="33"/>
        <end position="44"/>
    </location>
</feature>
<protein>
    <submittedName>
        <fullName evidence="2">Uncharacterized protein</fullName>
    </submittedName>
</protein>
<gene>
    <name evidence="2" type="ORF">AMECASPLE_039111</name>
</gene>
<feature type="region of interest" description="Disordered" evidence="1">
    <location>
        <begin position="33"/>
        <end position="114"/>
    </location>
</feature>
<feature type="compositionally biased region" description="Low complexity" evidence="1">
    <location>
        <begin position="65"/>
        <end position="78"/>
    </location>
</feature>